<keyword evidence="4" id="KW-1185">Reference proteome</keyword>
<dbReference type="Pfam" id="PF08387">
    <property type="entry name" value="FBD"/>
    <property type="match status" value="1"/>
</dbReference>
<dbReference type="EnsemblPlants" id="OB01G31140.1">
    <property type="protein sequence ID" value="OB01G31140.1"/>
    <property type="gene ID" value="OB01G31140"/>
</dbReference>
<feature type="domain" description="F-box/LRR-repeat protein 15/At3g58940/PEG3-like LRR" evidence="2">
    <location>
        <begin position="144"/>
        <end position="378"/>
    </location>
</feature>
<protein>
    <submittedName>
        <fullName evidence="3">Uncharacterized protein</fullName>
    </submittedName>
</protein>
<dbReference type="OMA" id="SAMNMIT"/>
<dbReference type="PANTHER" id="PTHR32141">
    <property type="match status" value="1"/>
</dbReference>
<dbReference type="SUPFAM" id="SSF81383">
    <property type="entry name" value="F-box domain"/>
    <property type="match status" value="1"/>
</dbReference>
<organism evidence="3">
    <name type="scientific">Oryza brachyantha</name>
    <name type="common">malo sina</name>
    <dbReference type="NCBI Taxonomy" id="4533"/>
    <lineage>
        <taxon>Eukaryota</taxon>
        <taxon>Viridiplantae</taxon>
        <taxon>Streptophyta</taxon>
        <taxon>Embryophyta</taxon>
        <taxon>Tracheophyta</taxon>
        <taxon>Spermatophyta</taxon>
        <taxon>Magnoliopsida</taxon>
        <taxon>Liliopsida</taxon>
        <taxon>Poales</taxon>
        <taxon>Poaceae</taxon>
        <taxon>BOP clade</taxon>
        <taxon>Oryzoideae</taxon>
        <taxon>Oryzeae</taxon>
        <taxon>Oryzinae</taxon>
        <taxon>Oryza</taxon>
    </lineage>
</organism>
<evidence type="ECO:0000313" key="4">
    <source>
        <dbReference type="Proteomes" id="UP000006038"/>
    </source>
</evidence>
<dbReference type="InterPro" id="IPR055302">
    <property type="entry name" value="F-box_dom-containing"/>
</dbReference>
<dbReference type="AlphaFoldDB" id="J3L1K8"/>
<reference evidence="3" key="1">
    <citation type="journal article" date="2013" name="Nat. Commun.">
        <title>Whole-genome sequencing of Oryza brachyantha reveals mechanisms underlying Oryza genome evolution.</title>
        <authorList>
            <person name="Chen J."/>
            <person name="Huang Q."/>
            <person name="Gao D."/>
            <person name="Wang J."/>
            <person name="Lang Y."/>
            <person name="Liu T."/>
            <person name="Li B."/>
            <person name="Bai Z."/>
            <person name="Luis Goicoechea J."/>
            <person name="Liang C."/>
            <person name="Chen C."/>
            <person name="Zhang W."/>
            <person name="Sun S."/>
            <person name="Liao Y."/>
            <person name="Zhang X."/>
            <person name="Yang L."/>
            <person name="Song C."/>
            <person name="Wang M."/>
            <person name="Shi J."/>
            <person name="Liu G."/>
            <person name="Liu J."/>
            <person name="Zhou H."/>
            <person name="Zhou W."/>
            <person name="Yu Q."/>
            <person name="An N."/>
            <person name="Chen Y."/>
            <person name="Cai Q."/>
            <person name="Wang B."/>
            <person name="Liu B."/>
            <person name="Min J."/>
            <person name="Huang Y."/>
            <person name="Wu H."/>
            <person name="Li Z."/>
            <person name="Zhang Y."/>
            <person name="Yin Y."/>
            <person name="Song W."/>
            <person name="Jiang J."/>
            <person name="Jackson S.A."/>
            <person name="Wing R.A."/>
            <person name="Wang J."/>
            <person name="Chen M."/>
        </authorList>
    </citation>
    <scope>NUCLEOTIDE SEQUENCE [LARGE SCALE GENOMIC DNA]</scope>
    <source>
        <strain evidence="3">cv. IRGC 101232</strain>
    </source>
</reference>
<dbReference type="InterPro" id="IPR055411">
    <property type="entry name" value="LRR_FXL15/At3g58940/PEG3-like"/>
</dbReference>
<dbReference type="eggNOG" id="ENOG502R430">
    <property type="taxonomic scope" value="Eukaryota"/>
</dbReference>
<evidence type="ECO:0000313" key="3">
    <source>
        <dbReference type="EnsemblPlants" id="OB01G31140.1"/>
    </source>
</evidence>
<dbReference type="HOGENOM" id="CLU_023151_4_2_1"/>
<dbReference type="InterPro" id="IPR006566">
    <property type="entry name" value="FBD"/>
</dbReference>
<dbReference type="Gramene" id="OB01G31140.1">
    <property type="protein sequence ID" value="OB01G31140.1"/>
    <property type="gene ID" value="OB01G31140"/>
</dbReference>
<proteinExistence type="predicted"/>
<reference evidence="3" key="2">
    <citation type="submission" date="2013-04" db="UniProtKB">
        <authorList>
            <consortium name="EnsemblPlants"/>
        </authorList>
    </citation>
    <scope>IDENTIFICATION</scope>
</reference>
<evidence type="ECO:0000259" key="2">
    <source>
        <dbReference type="Pfam" id="PF24758"/>
    </source>
</evidence>
<dbReference type="Pfam" id="PF24758">
    <property type="entry name" value="LRR_At5g56370"/>
    <property type="match status" value="1"/>
</dbReference>
<dbReference type="Proteomes" id="UP000006038">
    <property type="component" value="Chromosome 1"/>
</dbReference>
<sequence>MDQLIRKPFRRVFGCFSAAGGSSSSRGGDAAAPEPVLAGSLHTRVGGGEDAIGGLPEQILSTIVSRLPATDPARTAVLSSQWLRARSSAPLVFQDSDLILAANFTGVAPVAAAVTRIIESHPGPFHTVTLTSYFPESERATFVGWIRTVAAKGVRDLTLHNIPWSGLYVLPTDLLQCCGGSLERLHASVWRFPSTAGVLHRGVDGGTPPPSFPRLRELVLNRCSIEEGDLENMLACSPALQTLVLVYSWGAPERVRLVGGSLRCVVLCQCVARELAVVAAPLLERIVLWCSSGPYCGYLMRIRISRASSIKVIGYLKPSSHRLQIDGTSMKPGLRTSPDELAVPSVKILGLQVRFGVADEAKMVSYLLRCFPNVETLHLMPVKDPQSPTHLGDFEFWEEISSVECVRFSIKKVVFHGFSWENSEIAFIDSVIEGGTMLEKVCIFFEHRCGTISDDELNAKMTMVASLSIGLGRAEVIFSGEDHPWHYKKAADLSRDDPFDCCYS</sequence>
<feature type="domain" description="FBD" evidence="1">
    <location>
        <begin position="400"/>
        <end position="443"/>
    </location>
</feature>
<evidence type="ECO:0000259" key="1">
    <source>
        <dbReference type="Pfam" id="PF08387"/>
    </source>
</evidence>
<dbReference type="PANTHER" id="PTHR32141:SF83">
    <property type="entry name" value="OS01G0596700 PROTEIN"/>
    <property type="match status" value="1"/>
</dbReference>
<accession>J3L1K8</accession>
<gene>
    <name evidence="3" type="primary">LOC102699920</name>
</gene>
<dbReference type="InterPro" id="IPR036047">
    <property type="entry name" value="F-box-like_dom_sf"/>
</dbReference>
<name>J3L1K8_ORYBR</name>